<keyword evidence="8 12" id="KW-0811">Translocation</keyword>
<dbReference type="SUPFAM" id="SSF144122">
    <property type="entry name" value="Tim10-like"/>
    <property type="match status" value="1"/>
</dbReference>
<keyword evidence="7 12" id="KW-0653">Protein transport</keyword>
<evidence type="ECO:0000313" key="15">
    <source>
        <dbReference type="EMBL" id="CDI51612.1"/>
    </source>
</evidence>
<keyword evidence="3 12" id="KW-0813">Transport</keyword>
<dbReference type="AlphaFoldDB" id="A0A077QYN6"/>
<sequence length="108" mass="11482">MDLSSLTGGKNAAGSANNSTSAERKEAIKQQVSSELAMANAQQLITKATEKCYTKCIPAPGANLSGKEQTCLTRCMERYFEAFNIVSSTYVRRVGNERAAGTIAEAGL</sequence>
<name>A0A077QYN6_9BASI</name>
<dbReference type="Pfam" id="PF02953">
    <property type="entry name" value="zf-Tim10_DDP"/>
    <property type="match status" value="1"/>
</dbReference>
<evidence type="ECO:0000256" key="8">
    <source>
        <dbReference type="ARBA" id="ARBA00023010"/>
    </source>
</evidence>
<keyword evidence="6" id="KW-0862">Zinc</keyword>
<evidence type="ECO:0000256" key="1">
    <source>
        <dbReference type="ARBA" id="ARBA00004137"/>
    </source>
</evidence>
<evidence type="ECO:0000256" key="7">
    <source>
        <dbReference type="ARBA" id="ARBA00022927"/>
    </source>
</evidence>
<feature type="region of interest" description="Disordered" evidence="13">
    <location>
        <begin position="1"/>
        <end position="28"/>
    </location>
</feature>
<protein>
    <recommendedName>
        <fullName evidence="12">Mitochondrial import inner membrane translocase subunit</fullName>
    </recommendedName>
</protein>
<evidence type="ECO:0000256" key="13">
    <source>
        <dbReference type="SAM" id="MobiDB-lite"/>
    </source>
</evidence>
<evidence type="ECO:0000256" key="4">
    <source>
        <dbReference type="ARBA" id="ARBA00022723"/>
    </source>
</evidence>
<dbReference type="InterPro" id="IPR004217">
    <property type="entry name" value="Tim10-like"/>
</dbReference>
<comment type="subunit">
    <text evidence="12">Heterohexamer.</text>
</comment>
<keyword evidence="5 12" id="KW-0999">Mitochondrion inner membrane</keyword>
<dbReference type="GO" id="GO:0042719">
    <property type="term" value="C:mitochondrial intermembrane space chaperone complex"/>
    <property type="evidence" value="ECO:0007669"/>
    <property type="project" value="UniProtKB-ARBA"/>
</dbReference>
<accession>A0A077QYN6</accession>
<dbReference type="InterPro" id="IPR035427">
    <property type="entry name" value="Tim10-like_dom_sf"/>
</dbReference>
<evidence type="ECO:0000256" key="3">
    <source>
        <dbReference type="ARBA" id="ARBA00022448"/>
    </source>
</evidence>
<dbReference type="GO" id="GO:0015031">
    <property type="term" value="P:protein transport"/>
    <property type="evidence" value="ECO:0007669"/>
    <property type="project" value="UniProtKB-KW"/>
</dbReference>
<reference evidence="15" key="1">
    <citation type="journal article" date="2014" name="Genome Biol. Evol.">
        <title>Gene Loss Rather Than Gene Gain Is Associated with a Host Jump from Monocots to Dicots in the Smut Fungus Melanopsichium pennsylvanicum.</title>
        <authorList>
            <person name="Sharma R."/>
            <person name="Mishra B."/>
            <person name="Runge F."/>
            <person name="Thines M."/>
        </authorList>
    </citation>
    <scope>NUCLEOTIDE SEQUENCE</scope>
    <source>
        <strain evidence="15">4</strain>
    </source>
</reference>
<comment type="domain">
    <text evidence="12">The twin CX3C motif contains 4 conserved Cys residues that form 2 disulfide bonds in the mitochondrial intermembrane space.</text>
</comment>
<dbReference type="GO" id="GO:0045039">
    <property type="term" value="P:protein insertion into mitochondrial inner membrane"/>
    <property type="evidence" value="ECO:0007669"/>
    <property type="project" value="UniProtKB-ARBA"/>
</dbReference>
<evidence type="ECO:0000256" key="10">
    <source>
        <dbReference type="ARBA" id="ARBA00023157"/>
    </source>
</evidence>
<keyword evidence="4" id="KW-0479">Metal-binding</keyword>
<dbReference type="GO" id="GO:0046872">
    <property type="term" value="F:metal ion binding"/>
    <property type="evidence" value="ECO:0007669"/>
    <property type="project" value="UniProtKB-KW"/>
</dbReference>
<dbReference type="GO" id="GO:0005743">
    <property type="term" value="C:mitochondrial inner membrane"/>
    <property type="evidence" value="ECO:0007669"/>
    <property type="project" value="UniProtKB-SubCell"/>
</dbReference>
<dbReference type="Gene3D" id="1.10.287.810">
    <property type="entry name" value="Mitochondrial import inner membrane translocase subunit tim13 like domains"/>
    <property type="match status" value="1"/>
</dbReference>
<dbReference type="FunFam" id="1.10.287.810:FF:000001">
    <property type="entry name" value="mitochondrial import inner membrane translocase subunit TIM13"/>
    <property type="match status" value="1"/>
</dbReference>
<evidence type="ECO:0000259" key="14">
    <source>
        <dbReference type="Pfam" id="PF02953"/>
    </source>
</evidence>
<feature type="compositionally biased region" description="Low complexity" evidence="13">
    <location>
        <begin position="7"/>
        <end position="21"/>
    </location>
</feature>
<evidence type="ECO:0000256" key="5">
    <source>
        <dbReference type="ARBA" id="ARBA00022792"/>
    </source>
</evidence>
<comment type="function">
    <text evidence="12">Mitochondrial intermembrane chaperone that participates in the import and insertion of some multi-pass transmembrane proteins into the mitochondrial inner membrane. Also required for the transfer of beta-barrel precursors from the TOM complex to the sorting and assembly machinery (SAM complex) of the outer membrane. Acts as a chaperone-like protein that protects the hydrophobic precursors from aggregation and guide them through the mitochondrial intermembrane space.</text>
</comment>
<keyword evidence="11 12" id="KW-0143">Chaperone</keyword>
<proteinExistence type="inferred from homology"/>
<dbReference type="EMBL" id="HG529513">
    <property type="protein sequence ID" value="CDI51612.1"/>
    <property type="molecule type" value="Genomic_DNA"/>
</dbReference>
<evidence type="ECO:0000256" key="9">
    <source>
        <dbReference type="ARBA" id="ARBA00023128"/>
    </source>
</evidence>
<evidence type="ECO:0000256" key="11">
    <source>
        <dbReference type="ARBA" id="ARBA00023186"/>
    </source>
</evidence>
<organism evidence="15">
    <name type="scientific">Melanopsichium pennsylvanicum 4</name>
    <dbReference type="NCBI Taxonomy" id="1398559"/>
    <lineage>
        <taxon>Eukaryota</taxon>
        <taxon>Fungi</taxon>
        <taxon>Dikarya</taxon>
        <taxon>Basidiomycota</taxon>
        <taxon>Ustilaginomycotina</taxon>
        <taxon>Ustilaginomycetes</taxon>
        <taxon>Ustilaginales</taxon>
        <taxon>Ustilaginaceae</taxon>
        <taxon>Melanopsichium</taxon>
    </lineage>
</organism>
<evidence type="ECO:0000256" key="6">
    <source>
        <dbReference type="ARBA" id="ARBA00022833"/>
    </source>
</evidence>
<comment type="subcellular location">
    <subcellularLocation>
        <location evidence="1 12">Mitochondrion inner membrane</location>
        <topology evidence="1 12">Peripheral membrane protein</topology>
        <orientation evidence="1 12">Intermembrane side</orientation>
    </subcellularLocation>
</comment>
<feature type="domain" description="Tim10-like" evidence="14">
    <location>
        <begin position="30"/>
        <end position="90"/>
    </location>
</feature>
<evidence type="ECO:0000256" key="2">
    <source>
        <dbReference type="ARBA" id="ARBA00006720"/>
    </source>
</evidence>
<keyword evidence="9 12" id="KW-0496">Mitochondrion</keyword>
<keyword evidence="5 12" id="KW-0472">Membrane</keyword>
<evidence type="ECO:0000256" key="12">
    <source>
        <dbReference type="RuleBase" id="RU367043"/>
    </source>
</evidence>
<keyword evidence="10 12" id="KW-1015">Disulfide bond</keyword>
<comment type="similarity">
    <text evidence="2 12">Belongs to the small Tim family.</text>
</comment>